<evidence type="ECO:0000313" key="1">
    <source>
        <dbReference type="EMBL" id="CAH1222231.1"/>
    </source>
</evidence>
<gene>
    <name evidence="1" type="ORF">PAECIP111891_05308</name>
</gene>
<dbReference type="Proteomes" id="UP000838821">
    <property type="component" value="Unassembled WGS sequence"/>
</dbReference>
<evidence type="ECO:0008006" key="3">
    <source>
        <dbReference type="Google" id="ProtNLM"/>
    </source>
</evidence>
<dbReference type="Gene3D" id="3.40.50.1240">
    <property type="entry name" value="Phosphoglycerate mutase-like"/>
    <property type="match status" value="1"/>
</dbReference>
<dbReference type="InterPro" id="IPR013078">
    <property type="entry name" value="His_Pase_superF_clade-1"/>
</dbReference>
<proteinExistence type="predicted"/>
<dbReference type="CDD" id="cd07067">
    <property type="entry name" value="HP_PGM_like"/>
    <property type="match status" value="1"/>
</dbReference>
<dbReference type="SUPFAM" id="SSF53254">
    <property type="entry name" value="Phosphoglycerate mutase-like"/>
    <property type="match status" value="1"/>
</dbReference>
<keyword evidence="2" id="KW-1185">Reference proteome</keyword>
<name>A0ABM9CR93_9BACL</name>
<dbReference type="Pfam" id="PF00300">
    <property type="entry name" value="His_Phos_1"/>
    <property type="match status" value="1"/>
</dbReference>
<dbReference type="InterPro" id="IPR050275">
    <property type="entry name" value="PGM_Phosphatase"/>
</dbReference>
<reference evidence="1" key="1">
    <citation type="submission" date="2022-01" db="EMBL/GenBank/DDBJ databases">
        <authorList>
            <person name="Criscuolo A."/>
        </authorList>
    </citation>
    <scope>NUCLEOTIDE SEQUENCE</scope>
    <source>
        <strain evidence="1">CIP111891</strain>
    </source>
</reference>
<protein>
    <recommendedName>
        <fullName evidence="3">Histidine phosphatase family protein</fullName>
    </recommendedName>
</protein>
<dbReference type="PANTHER" id="PTHR48100:SF59">
    <property type="entry name" value="ADENOSYLCOBALAMIN_ALPHA-RIBAZOLE PHOSPHATASE"/>
    <property type="match status" value="1"/>
</dbReference>
<dbReference type="PANTHER" id="PTHR48100">
    <property type="entry name" value="BROAD-SPECIFICITY PHOSPHATASE YOR283W-RELATED"/>
    <property type="match status" value="1"/>
</dbReference>
<dbReference type="InterPro" id="IPR029033">
    <property type="entry name" value="His_PPase_superfam"/>
</dbReference>
<evidence type="ECO:0000313" key="2">
    <source>
        <dbReference type="Proteomes" id="UP000838821"/>
    </source>
</evidence>
<organism evidence="1 2">
    <name type="scientific">Paenibacillus allorhizoplanae</name>
    <dbReference type="NCBI Taxonomy" id="2905648"/>
    <lineage>
        <taxon>Bacteria</taxon>
        <taxon>Bacillati</taxon>
        <taxon>Bacillota</taxon>
        <taxon>Bacilli</taxon>
        <taxon>Bacillales</taxon>
        <taxon>Paenibacillaceae</taxon>
        <taxon>Paenibacillus</taxon>
    </lineage>
</organism>
<sequence>MMRSHVAKFINKPLAETNAEQIKKEVKKMKTIIYFVRHAESPYIEGMERTRGLSDKGKLDALKIKSILIDEGIDIFISSPYERAIQTIKHAADTRKIVTYEDLKEREIGEIGEMNFREAKLKVYKDIYYSFPDGESTISAQGRAIKTIVKILNEYREKKIVIGTHGDIMTLILNYFNNQFDFEFWESTSMPDIYKLEFKDHELIEVKRLWLE</sequence>
<dbReference type="SMART" id="SM00855">
    <property type="entry name" value="PGAM"/>
    <property type="match status" value="1"/>
</dbReference>
<comment type="caution">
    <text evidence="1">The sequence shown here is derived from an EMBL/GenBank/DDBJ whole genome shotgun (WGS) entry which is preliminary data.</text>
</comment>
<dbReference type="EMBL" id="CAKMMW010000021">
    <property type="protein sequence ID" value="CAH1222231.1"/>
    <property type="molecule type" value="Genomic_DNA"/>
</dbReference>
<accession>A0ABM9CR93</accession>